<evidence type="ECO:0000313" key="4">
    <source>
        <dbReference type="Proteomes" id="UP001266305"/>
    </source>
</evidence>
<dbReference type="InterPro" id="IPR008753">
    <property type="entry name" value="Peptidase_M13_N"/>
</dbReference>
<evidence type="ECO:0000259" key="2">
    <source>
        <dbReference type="Pfam" id="PF05649"/>
    </source>
</evidence>
<comment type="caution">
    <text evidence="3">The sequence shown here is derived from an EMBL/GenBank/DDBJ whole genome shotgun (WGS) entry which is preliminary data.</text>
</comment>
<dbReference type="SUPFAM" id="SSF55486">
    <property type="entry name" value="Metalloproteases ('zincins'), catalytic domain"/>
    <property type="match status" value="1"/>
</dbReference>
<feature type="domain" description="Peptidase M13 N-terminal" evidence="2">
    <location>
        <begin position="7"/>
        <end position="47"/>
    </location>
</feature>
<dbReference type="InterPro" id="IPR042089">
    <property type="entry name" value="Peptidase_M13_dom_2"/>
</dbReference>
<dbReference type="Proteomes" id="UP001266305">
    <property type="component" value="Unassembled WGS sequence"/>
</dbReference>
<dbReference type="Gene3D" id="3.40.390.10">
    <property type="entry name" value="Collagenase (Catalytic Domain)"/>
    <property type="match status" value="1"/>
</dbReference>
<dbReference type="InterPro" id="IPR000718">
    <property type="entry name" value="Peptidase_M13"/>
</dbReference>
<keyword evidence="4" id="KW-1185">Reference proteome</keyword>
<dbReference type="Pfam" id="PF05649">
    <property type="entry name" value="Peptidase_M13_N"/>
    <property type="match status" value="1"/>
</dbReference>
<accession>A0ABQ9V9E0</accession>
<dbReference type="PANTHER" id="PTHR11733:SF141">
    <property type="entry name" value="MEMBRANE METALLO-ENDOPEPTIDASE-LIKE 1"/>
    <property type="match status" value="1"/>
</dbReference>
<name>A0ABQ9V9E0_SAGOE</name>
<dbReference type="PROSITE" id="PS51885">
    <property type="entry name" value="NEPRILYSIN"/>
    <property type="match status" value="1"/>
</dbReference>
<evidence type="ECO:0000313" key="3">
    <source>
        <dbReference type="EMBL" id="KAK2105690.1"/>
    </source>
</evidence>
<protein>
    <recommendedName>
        <fullName evidence="2">Peptidase M13 N-terminal domain-containing protein</fullName>
    </recommendedName>
</protein>
<proteinExistence type="predicted"/>
<dbReference type="Gene3D" id="1.10.1380.10">
    <property type="entry name" value="Neutral endopeptidase , domain2"/>
    <property type="match status" value="1"/>
</dbReference>
<evidence type="ECO:0000256" key="1">
    <source>
        <dbReference type="SAM" id="MobiDB-lite"/>
    </source>
</evidence>
<dbReference type="PANTHER" id="PTHR11733">
    <property type="entry name" value="ZINC METALLOPROTEASE FAMILY M13 NEPRILYSIN-RELATED"/>
    <property type="match status" value="1"/>
</dbReference>
<dbReference type="EMBL" id="JASSZA010000007">
    <property type="protein sequence ID" value="KAK2105690.1"/>
    <property type="molecule type" value="Genomic_DNA"/>
</dbReference>
<reference evidence="3 4" key="1">
    <citation type="submission" date="2023-05" db="EMBL/GenBank/DDBJ databases">
        <title>B98-5 Cell Line De Novo Hybrid Assembly: An Optical Mapping Approach.</title>
        <authorList>
            <person name="Kananen K."/>
            <person name="Auerbach J.A."/>
            <person name="Kautto E."/>
            <person name="Blachly J.S."/>
        </authorList>
    </citation>
    <scope>NUCLEOTIDE SEQUENCE [LARGE SCALE GENOMIC DNA]</scope>
    <source>
        <strain evidence="3">B95-8</strain>
        <tissue evidence="3">Cell line</tissue>
    </source>
</reference>
<feature type="region of interest" description="Disordered" evidence="1">
    <location>
        <begin position="151"/>
        <end position="207"/>
    </location>
</feature>
<dbReference type="InterPro" id="IPR024079">
    <property type="entry name" value="MetalloPept_cat_dom_sf"/>
</dbReference>
<organism evidence="3 4">
    <name type="scientific">Saguinus oedipus</name>
    <name type="common">Cotton-top tamarin</name>
    <name type="synonym">Oedipomidas oedipus</name>
    <dbReference type="NCBI Taxonomy" id="9490"/>
    <lineage>
        <taxon>Eukaryota</taxon>
        <taxon>Metazoa</taxon>
        <taxon>Chordata</taxon>
        <taxon>Craniata</taxon>
        <taxon>Vertebrata</taxon>
        <taxon>Euteleostomi</taxon>
        <taxon>Mammalia</taxon>
        <taxon>Eutheria</taxon>
        <taxon>Euarchontoglires</taxon>
        <taxon>Primates</taxon>
        <taxon>Haplorrhini</taxon>
        <taxon>Platyrrhini</taxon>
        <taxon>Cebidae</taxon>
        <taxon>Callitrichinae</taxon>
        <taxon>Saguinus</taxon>
    </lineage>
</organism>
<sequence>MDPTTEPCDDFYQFACGGWLRHHVIPETNSRYSIFDILREELQVILKGGSARRGRSGTALGQELGLVVSRPFLLPPWSRVHRGEGIRAQQLGNALLPSAAGMWGPVTWPLQPRRASVPPSPVPTAVLENSTAKDRPAVEKAKTLYRSCMNESEWGSSGKGRGGDRGRLPCQGLSQPEDPMAAPRVPSGLMPEGLCAAPHTQPLGPGS</sequence>
<gene>
    <name evidence="3" type="ORF">P7K49_015204</name>
</gene>